<evidence type="ECO:0000256" key="3">
    <source>
        <dbReference type="ARBA" id="ARBA00022574"/>
    </source>
</evidence>
<evidence type="ECO:0000256" key="7">
    <source>
        <dbReference type="SAM" id="MobiDB-lite"/>
    </source>
</evidence>
<evidence type="ECO:0000313" key="8">
    <source>
        <dbReference type="EMBL" id="EDW73999.1"/>
    </source>
</evidence>
<proteinExistence type="inferred from homology"/>
<keyword evidence="4" id="KW-0677">Repeat</keyword>
<dbReference type="GO" id="GO:0006364">
    <property type="term" value="P:rRNA processing"/>
    <property type="evidence" value="ECO:0007669"/>
    <property type="project" value="UniProtKB-KW"/>
</dbReference>
<evidence type="ECO:0000256" key="1">
    <source>
        <dbReference type="ARBA" id="ARBA00004604"/>
    </source>
</evidence>
<dbReference type="eggNOG" id="KOG2055">
    <property type="taxonomic scope" value="Eukaryota"/>
</dbReference>
<evidence type="ECO:0000256" key="5">
    <source>
        <dbReference type="ARBA" id="ARBA00023242"/>
    </source>
</evidence>
<dbReference type="InterPro" id="IPR001680">
    <property type="entry name" value="WD40_rpt"/>
</dbReference>
<comment type="similarity">
    <text evidence="6">Belongs to the WD repeat UTP18 family.</text>
</comment>
<dbReference type="SUPFAM" id="SSF50978">
    <property type="entry name" value="WD40 repeat-like"/>
    <property type="match status" value="1"/>
</dbReference>
<evidence type="ECO:0000256" key="4">
    <source>
        <dbReference type="ARBA" id="ARBA00022737"/>
    </source>
</evidence>
<feature type="region of interest" description="Disordered" evidence="7">
    <location>
        <begin position="60"/>
        <end position="92"/>
    </location>
</feature>
<dbReference type="PANTHER" id="PTHR18359">
    <property type="entry name" value="WD-REPEAT PROTEIN-RELATED"/>
    <property type="match status" value="1"/>
</dbReference>
<dbReference type="OrthoDB" id="1935146at2759"/>
<dbReference type="AlphaFoldDB" id="B4MPG0"/>
<dbReference type="GO" id="GO:0034388">
    <property type="term" value="C:Pwp2p-containing subcomplex of 90S preribosome"/>
    <property type="evidence" value="ECO:0007669"/>
    <property type="project" value="TreeGrafter"/>
</dbReference>
<feature type="compositionally biased region" description="Basic and acidic residues" evidence="7">
    <location>
        <begin position="133"/>
        <end position="144"/>
    </location>
</feature>
<dbReference type="FunCoup" id="B4MPG0">
    <property type="interactions" value="1980"/>
</dbReference>
<reference evidence="8 9" key="1">
    <citation type="journal article" date="2007" name="Nature">
        <title>Evolution of genes and genomes on the Drosophila phylogeny.</title>
        <authorList>
            <consortium name="Drosophila 12 Genomes Consortium"/>
            <person name="Clark A.G."/>
            <person name="Eisen M.B."/>
            <person name="Smith D.R."/>
            <person name="Bergman C.M."/>
            <person name="Oliver B."/>
            <person name="Markow T.A."/>
            <person name="Kaufman T.C."/>
            <person name="Kellis M."/>
            <person name="Gelbart W."/>
            <person name="Iyer V.N."/>
            <person name="Pollard D.A."/>
            <person name="Sackton T.B."/>
            <person name="Larracuente A.M."/>
            <person name="Singh N.D."/>
            <person name="Abad J.P."/>
            <person name="Abt D.N."/>
            <person name="Adryan B."/>
            <person name="Aguade M."/>
            <person name="Akashi H."/>
            <person name="Anderson W.W."/>
            <person name="Aquadro C.F."/>
            <person name="Ardell D.H."/>
            <person name="Arguello R."/>
            <person name="Artieri C.G."/>
            <person name="Barbash D.A."/>
            <person name="Barker D."/>
            <person name="Barsanti P."/>
            <person name="Batterham P."/>
            <person name="Batzoglou S."/>
            <person name="Begun D."/>
            <person name="Bhutkar A."/>
            <person name="Blanco E."/>
            <person name="Bosak S.A."/>
            <person name="Bradley R.K."/>
            <person name="Brand A.D."/>
            <person name="Brent M.R."/>
            <person name="Brooks A.N."/>
            <person name="Brown R.H."/>
            <person name="Butlin R.K."/>
            <person name="Caggese C."/>
            <person name="Calvi B.R."/>
            <person name="Bernardo de Carvalho A."/>
            <person name="Caspi A."/>
            <person name="Castrezana S."/>
            <person name="Celniker S.E."/>
            <person name="Chang J.L."/>
            <person name="Chapple C."/>
            <person name="Chatterji S."/>
            <person name="Chinwalla A."/>
            <person name="Civetta A."/>
            <person name="Clifton S.W."/>
            <person name="Comeron J.M."/>
            <person name="Costello J.C."/>
            <person name="Coyne J.A."/>
            <person name="Daub J."/>
            <person name="David R.G."/>
            <person name="Delcher A.L."/>
            <person name="Delehaunty K."/>
            <person name="Do C.B."/>
            <person name="Ebling H."/>
            <person name="Edwards K."/>
            <person name="Eickbush T."/>
            <person name="Evans J.D."/>
            <person name="Filipski A."/>
            <person name="Findeiss S."/>
            <person name="Freyhult E."/>
            <person name="Fulton L."/>
            <person name="Fulton R."/>
            <person name="Garcia A.C."/>
            <person name="Gardiner A."/>
            <person name="Garfield D.A."/>
            <person name="Garvin B.E."/>
            <person name="Gibson G."/>
            <person name="Gilbert D."/>
            <person name="Gnerre S."/>
            <person name="Godfrey J."/>
            <person name="Good R."/>
            <person name="Gotea V."/>
            <person name="Gravely B."/>
            <person name="Greenberg A.J."/>
            <person name="Griffiths-Jones S."/>
            <person name="Gross S."/>
            <person name="Guigo R."/>
            <person name="Gustafson E.A."/>
            <person name="Haerty W."/>
            <person name="Hahn M.W."/>
            <person name="Halligan D.L."/>
            <person name="Halpern A.L."/>
            <person name="Halter G.M."/>
            <person name="Han M.V."/>
            <person name="Heger A."/>
            <person name="Hillier L."/>
            <person name="Hinrichs A.S."/>
            <person name="Holmes I."/>
            <person name="Hoskins R.A."/>
            <person name="Hubisz M.J."/>
            <person name="Hultmark D."/>
            <person name="Huntley M.A."/>
            <person name="Jaffe D.B."/>
            <person name="Jagadeeshan S."/>
            <person name="Jeck W.R."/>
            <person name="Johnson J."/>
            <person name="Jones C.D."/>
            <person name="Jordan W.C."/>
            <person name="Karpen G.H."/>
            <person name="Kataoka E."/>
            <person name="Keightley P.D."/>
            <person name="Kheradpour P."/>
            <person name="Kirkness E.F."/>
            <person name="Koerich L.B."/>
            <person name="Kristiansen K."/>
            <person name="Kudrna D."/>
            <person name="Kulathinal R.J."/>
            <person name="Kumar S."/>
            <person name="Kwok R."/>
            <person name="Lander E."/>
            <person name="Langley C.H."/>
            <person name="Lapoint R."/>
            <person name="Lazzaro B.P."/>
            <person name="Lee S.J."/>
            <person name="Levesque L."/>
            <person name="Li R."/>
            <person name="Lin C.F."/>
            <person name="Lin M.F."/>
            <person name="Lindblad-Toh K."/>
            <person name="Llopart A."/>
            <person name="Long M."/>
            <person name="Low L."/>
            <person name="Lozovsky E."/>
            <person name="Lu J."/>
            <person name="Luo M."/>
            <person name="Machado C.A."/>
            <person name="Makalowski W."/>
            <person name="Marzo M."/>
            <person name="Matsuda M."/>
            <person name="Matzkin L."/>
            <person name="McAllister B."/>
            <person name="McBride C.S."/>
            <person name="McKernan B."/>
            <person name="McKernan K."/>
            <person name="Mendez-Lago M."/>
            <person name="Minx P."/>
            <person name="Mollenhauer M.U."/>
            <person name="Montooth K."/>
            <person name="Mount S.M."/>
            <person name="Mu X."/>
            <person name="Myers E."/>
            <person name="Negre B."/>
            <person name="Newfeld S."/>
            <person name="Nielsen R."/>
            <person name="Noor M.A."/>
            <person name="O'Grady P."/>
            <person name="Pachter L."/>
            <person name="Papaceit M."/>
            <person name="Parisi M.J."/>
            <person name="Parisi M."/>
            <person name="Parts L."/>
            <person name="Pedersen J.S."/>
            <person name="Pesole G."/>
            <person name="Phillippy A.M."/>
            <person name="Ponting C.P."/>
            <person name="Pop M."/>
            <person name="Porcelli D."/>
            <person name="Powell J.R."/>
            <person name="Prohaska S."/>
            <person name="Pruitt K."/>
            <person name="Puig M."/>
            <person name="Quesneville H."/>
            <person name="Ram K.R."/>
            <person name="Rand D."/>
            <person name="Rasmussen M.D."/>
            <person name="Reed L.K."/>
            <person name="Reenan R."/>
            <person name="Reily A."/>
            <person name="Remington K.A."/>
            <person name="Rieger T.T."/>
            <person name="Ritchie M.G."/>
            <person name="Robin C."/>
            <person name="Rogers Y.H."/>
            <person name="Rohde C."/>
            <person name="Rozas J."/>
            <person name="Rubenfield M.J."/>
            <person name="Ruiz A."/>
            <person name="Russo S."/>
            <person name="Salzberg S.L."/>
            <person name="Sanchez-Gracia A."/>
            <person name="Saranga D.J."/>
            <person name="Sato H."/>
            <person name="Schaeffer S.W."/>
            <person name="Schatz M.C."/>
            <person name="Schlenke T."/>
            <person name="Schwartz R."/>
            <person name="Segarra C."/>
            <person name="Singh R.S."/>
            <person name="Sirot L."/>
            <person name="Sirota M."/>
            <person name="Sisneros N.B."/>
            <person name="Smith C.D."/>
            <person name="Smith T.F."/>
            <person name="Spieth J."/>
            <person name="Stage D.E."/>
            <person name="Stark A."/>
            <person name="Stephan W."/>
            <person name="Strausberg R.L."/>
            <person name="Strempel S."/>
            <person name="Sturgill D."/>
            <person name="Sutton G."/>
            <person name="Sutton G.G."/>
            <person name="Tao W."/>
            <person name="Teichmann S."/>
            <person name="Tobari Y.N."/>
            <person name="Tomimura Y."/>
            <person name="Tsolas J.M."/>
            <person name="Valente V.L."/>
            <person name="Venter E."/>
            <person name="Venter J.C."/>
            <person name="Vicario S."/>
            <person name="Vieira F.G."/>
            <person name="Vilella A.J."/>
            <person name="Villasante A."/>
            <person name="Walenz B."/>
            <person name="Wang J."/>
            <person name="Wasserman M."/>
            <person name="Watts T."/>
            <person name="Wilson D."/>
            <person name="Wilson R.K."/>
            <person name="Wing R.A."/>
            <person name="Wolfner M.F."/>
            <person name="Wong A."/>
            <person name="Wong G.K."/>
            <person name="Wu C.I."/>
            <person name="Wu G."/>
            <person name="Yamamoto D."/>
            <person name="Yang H.P."/>
            <person name="Yang S.P."/>
            <person name="Yorke J.A."/>
            <person name="Yoshida K."/>
            <person name="Zdobnov E."/>
            <person name="Zhang P."/>
            <person name="Zhang Y."/>
            <person name="Zimin A.V."/>
            <person name="Baldwin J."/>
            <person name="Abdouelleil A."/>
            <person name="Abdulkadir J."/>
            <person name="Abebe A."/>
            <person name="Abera B."/>
            <person name="Abreu J."/>
            <person name="Acer S.C."/>
            <person name="Aftuck L."/>
            <person name="Alexander A."/>
            <person name="An P."/>
            <person name="Anderson E."/>
            <person name="Anderson S."/>
            <person name="Arachi H."/>
            <person name="Azer M."/>
            <person name="Bachantsang P."/>
            <person name="Barry A."/>
            <person name="Bayul T."/>
            <person name="Berlin A."/>
            <person name="Bessette D."/>
            <person name="Bloom T."/>
            <person name="Blye J."/>
            <person name="Boguslavskiy L."/>
            <person name="Bonnet C."/>
            <person name="Boukhgalter B."/>
            <person name="Bourzgui I."/>
            <person name="Brown A."/>
            <person name="Cahill P."/>
            <person name="Channer S."/>
            <person name="Cheshatsang Y."/>
            <person name="Chuda L."/>
            <person name="Citroen M."/>
            <person name="Collymore A."/>
            <person name="Cooke P."/>
            <person name="Costello M."/>
            <person name="D'Aco K."/>
            <person name="Daza R."/>
            <person name="De Haan G."/>
            <person name="DeGray S."/>
            <person name="DeMaso C."/>
            <person name="Dhargay N."/>
            <person name="Dooley K."/>
            <person name="Dooley E."/>
            <person name="Doricent M."/>
            <person name="Dorje P."/>
            <person name="Dorjee K."/>
            <person name="Dupes A."/>
            <person name="Elong R."/>
            <person name="Falk J."/>
            <person name="Farina A."/>
            <person name="Faro S."/>
            <person name="Ferguson D."/>
            <person name="Fisher S."/>
            <person name="Foley C.D."/>
            <person name="Franke A."/>
            <person name="Friedrich D."/>
            <person name="Gadbois L."/>
            <person name="Gearin G."/>
            <person name="Gearin C.R."/>
            <person name="Giannoukos G."/>
            <person name="Goode T."/>
            <person name="Graham J."/>
            <person name="Grandbois E."/>
            <person name="Grewal S."/>
            <person name="Gyaltsen K."/>
            <person name="Hafez N."/>
            <person name="Hagos B."/>
            <person name="Hall J."/>
            <person name="Henson C."/>
            <person name="Hollinger A."/>
            <person name="Honan T."/>
            <person name="Huard M.D."/>
            <person name="Hughes L."/>
            <person name="Hurhula B."/>
            <person name="Husby M.E."/>
            <person name="Kamat A."/>
            <person name="Kanga B."/>
            <person name="Kashin S."/>
            <person name="Khazanovich D."/>
            <person name="Kisner P."/>
            <person name="Lance K."/>
            <person name="Lara M."/>
            <person name="Lee W."/>
            <person name="Lennon N."/>
            <person name="Letendre F."/>
            <person name="LeVine R."/>
            <person name="Lipovsky A."/>
            <person name="Liu X."/>
            <person name="Liu J."/>
            <person name="Liu S."/>
            <person name="Lokyitsang T."/>
            <person name="Lokyitsang Y."/>
            <person name="Lubonja R."/>
            <person name="Lui A."/>
            <person name="MacDonald P."/>
            <person name="Magnisalis V."/>
            <person name="Maru K."/>
            <person name="Matthews C."/>
            <person name="McCusker W."/>
            <person name="McDonough S."/>
            <person name="Mehta T."/>
            <person name="Meldrim J."/>
            <person name="Meneus L."/>
            <person name="Mihai O."/>
            <person name="Mihalev A."/>
            <person name="Mihova T."/>
            <person name="Mittelman R."/>
            <person name="Mlenga V."/>
            <person name="Montmayeur A."/>
            <person name="Mulrain L."/>
            <person name="Navidi A."/>
            <person name="Naylor J."/>
            <person name="Negash T."/>
            <person name="Nguyen T."/>
            <person name="Nguyen N."/>
            <person name="Nicol R."/>
            <person name="Norbu C."/>
            <person name="Norbu N."/>
            <person name="Novod N."/>
            <person name="O'Neill B."/>
            <person name="Osman S."/>
            <person name="Markiewicz E."/>
            <person name="Oyono O.L."/>
            <person name="Patti C."/>
            <person name="Phunkhang P."/>
            <person name="Pierre F."/>
            <person name="Priest M."/>
            <person name="Raghuraman S."/>
            <person name="Rege F."/>
            <person name="Reyes R."/>
            <person name="Rise C."/>
            <person name="Rogov P."/>
            <person name="Ross K."/>
            <person name="Ryan E."/>
            <person name="Settipalli S."/>
            <person name="Shea T."/>
            <person name="Sherpa N."/>
            <person name="Shi L."/>
            <person name="Shih D."/>
            <person name="Sparrow T."/>
            <person name="Spaulding J."/>
            <person name="Stalker J."/>
            <person name="Stange-Thomann N."/>
            <person name="Stavropoulos S."/>
            <person name="Stone C."/>
            <person name="Strader C."/>
            <person name="Tesfaye S."/>
            <person name="Thomson T."/>
            <person name="Thoulutsang Y."/>
            <person name="Thoulutsang D."/>
            <person name="Topham K."/>
            <person name="Topping I."/>
            <person name="Tsamla T."/>
            <person name="Vassiliev H."/>
            <person name="Vo A."/>
            <person name="Wangchuk T."/>
            <person name="Wangdi T."/>
            <person name="Weiand M."/>
            <person name="Wilkinson J."/>
            <person name="Wilson A."/>
            <person name="Yadav S."/>
            <person name="Young G."/>
            <person name="Yu Q."/>
            <person name="Zembek L."/>
            <person name="Zhong D."/>
            <person name="Zimmer A."/>
            <person name="Zwirko Z."/>
            <person name="Jaffe D.B."/>
            <person name="Alvarez P."/>
            <person name="Brockman W."/>
            <person name="Butler J."/>
            <person name="Chin C."/>
            <person name="Gnerre S."/>
            <person name="Grabherr M."/>
            <person name="Kleber M."/>
            <person name="Mauceli E."/>
            <person name="MacCallum I."/>
        </authorList>
    </citation>
    <scope>NUCLEOTIDE SEQUENCE [LARGE SCALE GENOMIC DNA]</scope>
    <source>
        <strain evidence="9">Tucson 14030-0811.24</strain>
    </source>
</reference>
<dbReference type="STRING" id="7260.B4MPG0"/>
<keyword evidence="5" id="KW-0539">Nucleus</keyword>
<dbReference type="KEGG" id="dwi:6640599"/>
<dbReference type="Proteomes" id="UP000007798">
    <property type="component" value="Unassembled WGS sequence"/>
</dbReference>
<dbReference type="SMR" id="B4MPG0"/>
<dbReference type="InParanoid" id="B4MPG0"/>
<dbReference type="HOGENOM" id="CLU_011055_3_0_1"/>
<keyword evidence="3" id="KW-0853">WD repeat</keyword>
<name>B4MPG0_DROWI</name>
<evidence type="ECO:0000256" key="2">
    <source>
        <dbReference type="ARBA" id="ARBA00022552"/>
    </source>
</evidence>
<feature type="compositionally biased region" description="Basic and acidic residues" evidence="7">
    <location>
        <begin position="64"/>
        <end position="73"/>
    </location>
</feature>
<dbReference type="EMBL" id="CH963849">
    <property type="protein sequence ID" value="EDW73999.1"/>
    <property type="molecule type" value="Genomic_DNA"/>
</dbReference>
<protein>
    <submittedName>
        <fullName evidence="8">GK21606</fullName>
    </submittedName>
</protein>
<dbReference type="InterPro" id="IPR036322">
    <property type="entry name" value="WD40_repeat_dom_sf"/>
</dbReference>
<dbReference type="PhylomeDB" id="B4MPG0"/>
<sequence>MNADDSSDSMDDLKELMDIYAKEEKKEEAQKAVSTYIEVPMEKVLFGDKQKFLSNLAKSVGHKYQPEDEEKAKKPVTKRQAAWTDSDDDDLEVGEVKKATKHTGPLNHLKKDKSYKEYLTQRYERTMAQPKWAEPKEKRQKGVDSTDSSSSDDEQLLKTVGFIDHKAKSRELRPKILYFKKVKDLNRATYSELTVSGVQFHPTSTAALVSGQNGMASLYKVDGQKNEKLHTIRFPKFPIYCTRITPCGTKAFFGSSRPLYCVYDLLEAKATYLKIHKDVKSFNRFEISPCGKYIAVCGAFGHIHIYTTDTNELLHTYKQEGQVRALSWTADSNHVICCGITSQVNILSIRQRIVEHSFTDEGCINGQTIELSPNQRLLATGSSEGVVNIYDYEKVWKSSVPTPEKSFMNLRTSVTGLKFNHSSELLAMCSIDVMNSLKLAHFPSSTVYANFPTQNHDSIGYVRGIAFSPNSGFLACSTKGRKAPLFRLKHFKNY</sequence>
<keyword evidence="2" id="KW-0698">rRNA processing</keyword>
<feature type="region of interest" description="Disordered" evidence="7">
    <location>
        <begin position="126"/>
        <end position="152"/>
    </location>
</feature>
<evidence type="ECO:0000256" key="6">
    <source>
        <dbReference type="ARBA" id="ARBA00025767"/>
    </source>
</evidence>
<dbReference type="GO" id="GO:0032040">
    <property type="term" value="C:small-subunit processome"/>
    <property type="evidence" value="ECO:0007669"/>
    <property type="project" value="TreeGrafter"/>
</dbReference>
<dbReference type="SMART" id="SM00320">
    <property type="entry name" value="WD40"/>
    <property type="match status" value="6"/>
</dbReference>
<dbReference type="OMA" id="DLNRATY"/>
<dbReference type="InterPro" id="IPR015943">
    <property type="entry name" value="WD40/YVTN_repeat-like_dom_sf"/>
</dbReference>
<dbReference type="Gene3D" id="2.130.10.10">
    <property type="entry name" value="YVTN repeat-like/Quinoprotein amine dehydrogenase"/>
    <property type="match status" value="1"/>
</dbReference>
<gene>
    <name evidence="8" type="primary">Dwil\GK21606</name>
    <name evidence="8" type="ORF">Dwil_GK21606</name>
</gene>
<organism evidence="9">
    <name type="scientific">Drosophila willistoni</name>
    <name type="common">Fruit fly</name>
    <dbReference type="NCBI Taxonomy" id="7260"/>
    <lineage>
        <taxon>Eukaryota</taxon>
        <taxon>Metazoa</taxon>
        <taxon>Ecdysozoa</taxon>
        <taxon>Arthropoda</taxon>
        <taxon>Hexapoda</taxon>
        <taxon>Insecta</taxon>
        <taxon>Pterygota</taxon>
        <taxon>Neoptera</taxon>
        <taxon>Endopterygota</taxon>
        <taxon>Diptera</taxon>
        <taxon>Brachycera</taxon>
        <taxon>Muscomorpha</taxon>
        <taxon>Ephydroidea</taxon>
        <taxon>Drosophilidae</taxon>
        <taxon>Drosophila</taxon>
        <taxon>Sophophora</taxon>
    </lineage>
</organism>
<evidence type="ECO:0000313" key="9">
    <source>
        <dbReference type="Proteomes" id="UP000007798"/>
    </source>
</evidence>
<dbReference type="InterPro" id="IPR045161">
    <property type="entry name" value="Utp18"/>
</dbReference>
<keyword evidence="9" id="KW-1185">Reference proteome</keyword>
<accession>B4MPG0</accession>
<dbReference type="PANTHER" id="PTHR18359:SF0">
    <property type="entry name" value="U3 SMALL NUCLEOLAR RNA-ASSOCIATED PROTEIN 18 HOMOLOG"/>
    <property type="match status" value="1"/>
</dbReference>
<comment type="subcellular location">
    <subcellularLocation>
        <location evidence="1">Nucleus</location>
        <location evidence="1">Nucleolus</location>
    </subcellularLocation>
</comment>